<dbReference type="InterPro" id="IPR002355">
    <property type="entry name" value="Cu_oxidase_Cu_BS"/>
</dbReference>
<dbReference type="FunFam" id="2.60.40.420:FF:000021">
    <property type="entry name" value="Extracellular dihydrogeodin oxidase/laccase"/>
    <property type="match status" value="1"/>
</dbReference>
<evidence type="ECO:0000256" key="2">
    <source>
        <dbReference type="ARBA" id="ARBA00022723"/>
    </source>
</evidence>
<evidence type="ECO:0000259" key="8">
    <source>
        <dbReference type="Pfam" id="PF07732"/>
    </source>
</evidence>
<evidence type="ECO:0000256" key="1">
    <source>
        <dbReference type="ARBA" id="ARBA00010609"/>
    </source>
</evidence>
<dbReference type="Pfam" id="PF00394">
    <property type="entry name" value="Cu-oxidase"/>
    <property type="match status" value="1"/>
</dbReference>
<feature type="domain" description="Plastocyanin-like" evidence="8">
    <location>
        <begin position="103"/>
        <end position="220"/>
    </location>
</feature>
<feature type="domain" description="Plastocyanin-like" evidence="6">
    <location>
        <begin position="230"/>
        <end position="372"/>
    </location>
</feature>
<dbReference type="CDD" id="cd13901">
    <property type="entry name" value="CuRO_3_MaLCC_like"/>
    <property type="match status" value="1"/>
</dbReference>
<organism evidence="9 10">
    <name type="scientific">Echria macrotheca</name>
    <dbReference type="NCBI Taxonomy" id="438768"/>
    <lineage>
        <taxon>Eukaryota</taxon>
        <taxon>Fungi</taxon>
        <taxon>Dikarya</taxon>
        <taxon>Ascomycota</taxon>
        <taxon>Pezizomycotina</taxon>
        <taxon>Sordariomycetes</taxon>
        <taxon>Sordariomycetidae</taxon>
        <taxon>Sordariales</taxon>
        <taxon>Schizotheciaceae</taxon>
        <taxon>Echria</taxon>
    </lineage>
</organism>
<dbReference type="InterPro" id="IPR001117">
    <property type="entry name" value="Cu-oxidase_2nd"/>
</dbReference>
<reference evidence="9" key="1">
    <citation type="submission" date="2023-06" db="EMBL/GenBank/DDBJ databases">
        <title>Genome-scale phylogeny and comparative genomics of the fungal order Sordariales.</title>
        <authorList>
            <consortium name="Lawrence Berkeley National Laboratory"/>
            <person name="Hensen N."/>
            <person name="Bonometti L."/>
            <person name="Westerberg I."/>
            <person name="Brannstrom I.O."/>
            <person name="Guillou S."/>
            <person name="Cros-Aarteil S."/>
            <person name="Calhoun S."/>
            <person name="Haridas S."/>
            <person name="Kuo A."/>
            <person name="Mondo S."/>
            <person name="Pangilinan J."/>
            <person name="Riley R."/>
            <person name="Labutti K."/>
            <person name="Andreopoulos B."/>
            <person name="Lipzen A."/>
            <person name="Chen C."/>
            <person name="Yanf M."/>
            <person name="Daum C."/>
            <person name="Ng V."/>
            <person name="Clum A."/>
            <person name="Steindorff A."/>
            <person name="Ohm R."/>
            <person name="Martin F."/>
            <person name="Silar P."/>
            <person name="Natvig D."/>
            <person name="Lalanne C."/>
            <person name="Gautier V."/>
            <person name="Ament-Velasquez S.L."/>
            <person name="Kruys A."/>
            <person name="Hutchinson M.I."/>
            <person name="Powell A.J."/>
            <person name="Barry K."/>
            <person name="Miller A.N."/>
            <person name="Grigoriev I.V."/>
            <person name="Debuchy R."/>
            <person name="Gladieux P."/>
            <person name="Thoren M.H."/>
            <person name="Johannesson H."/>
        </authorList>
    </citation>
    <scope>NUCLEOTIDE SEQUENCE</scope>
    <source>
        <strain evidence="9">PSN4</strain>
    </source>
</reference>
<keyword evidence="2" id="KW-0479">Metal-binding</keyword>
<dbReference type="PANTHER" id="PTHR11709">
    <property type="entry name" value="MULTI-COPPER OXIDASE"/>
    <property type="match status" value="1"/>
</dbReference>
<dbReference type="AlphaFoldDB" id="A0AAJ0B467"/>
<dbReference type="PROSITE" id="PS00080">
    <property type="entry name" value="MULTICOPPER_OXIDASE2"/>
    <property type="match status" value="1"/>
</dbReference>
<evidence type="ECO:0000256" key="3">
    <source>
        <dbReference type="ARBA" id="ARBA00023002"/>
    </source>
</evidence>
<proteinExistence type="inferred from homology"/>
<comment type="similarity">
    <text evidence="1">Belongs to the multicopper oxidase family.</text>
</comment>
<keyword evidence="3" id="KW-0560">Oxidoreductase</keyword>
<dbReference type="Pfam" id="PF07732">
    <property type="entry name" value="Cu-oxidase_3"/>
    <property type="match status" value="1"/>
</dbReference>
<keyword evidence="5" id="KW-0732">Signal</keyword>
<dbReference type="InterPro" id="IPR033138">
    <property type="entry name" value="Cu_oxidase_CS"/>
</dbReference>
<dbReference type="InterPro" id="IPR011707">
    <property type="entry name" value="Cu-oxidase-like_N"/>
</dbReference>
<evidence type="ECO:0000259" key="7">
    <source>
        <dbReference type="Pfam" id="PF07731"/>
    </source>
</evidence>
<keyword evidence="4" id="KW-0186">Copper</keyword>
<evidence type="ECO:0000259" key="6">
    <source>
        <dbReference type="Pfam" id="PF00394"/>
    </source>
</evidence>
<dbReference type="GO" id="GO:0016491">
    <property type="term" value="F:oxidoreductase activity"/>
    <property type="evidence" value="ECO:0007669"/>
    <property type="project" value="UniProtKB-KW"/>
</dbReference>
<dbReference type="InterPro" id="IPR011706">
    <property type="entry name" value="Cu-oxidase_C"/>
</dbReference>
<dbReference type="CDD" id="cd13854">
    <property type="entry name" value="CuRO_1_MaLCC_like"/>
    <property type="match status" value="1"/>
</dbReference>
<dbReference type="SUPFAM" id="SSF49503">
    <property type="entry name" value="Cupredoxins"/>
    <property type="match status" value="3"/>
</dbReference>
<dbReference type="EMBL" id="MU839842">
    <property type="protein sequence ID" value="KAK1751373.1"/>
    <property type="molecule type" value="Genomic_DNA"/>
</dbReference>
<dbReference type="InterPro" id="IPR045087">
    <property type="entry name" value="Cu-oxidase_fam"/>
</dbReference>
<feature type="signal peptide" evidence="5">
    <location>
        <begin position="1"/>
        <end position="20"/>
    </location>
</feature>
<evidence type="ECO:0000256" key="4">
    <source>
        <dbReference type="ARBA" id="ARBA00023008"/>
    </source>
</evidence>
<evidence type="ECO:0000313" key="10">
    <source>
        <dbReference type="Proteomes" id="UP001239445"/>
    </source>
</evidence>
<evidence type="ECO:0000313" key="9">
    <source>
        <dbReference type="EMBL" id="KAK1751373.1"/>
    </source>
</evidence>
<sequence>MKLLRQVHWVALLWRHFAAAQDGSSAPGDAIFDADVLTDVFEYPELPVDFLYTEDPVTPLPQGVPWGAAHEPPSSPATKLAKRANPWEVPPLTGVIRRYNFKISRQKIAPDGYQKSGILINGQFPGPLIEANWGDTIVVTVKNDIKKPEEGTALHWHGLIQKNTPWEDGVPSVTQCPIAPGQTFTYTFIADSYGTSWYHSHFSGQYADGSWGPIVIHGPKHAQYDVDLGPILVTDHYHRNYTDITQRLFSTDFNVVATPGDNSLINGRNDWNCSLKAPGDTAPCKNNAGIAKFKFKKGKKHLLRFANTGSSAFTTISVDGHNLTVIANDFVPVQPYQVQYIKLGVGQRTDVIVEIGPNENTPFYIRAQSPGAPCANTLQPKVKAVGYFNNPNVVPVDNPWPSFTQTVEVCHNADLEDTVPLYPHTLPSAPTLTETLEFTLGTNASGHFLFFVNGSAFRGNFNHPILLLSNLGNNSYPNDPQWNVVNFGSNQVVRMVLYNQNVRSHPMHLHGHNFFVEKIGYNNETWDGTIVRPTNPQRRDTQVVPAWGYMVISFEADNPGAWAFHCHVAWHVANGLYVTVLERPELIQQFTIPATVAQTCRQWWAYTNTTVVDQIDSGL</sequence>
<accession>A0AAJ0B467</accession>
<gene>
    <name evidence="9" type="ORF">QBC47DRAFT_434352</name>
</gene>
<dbReference type="Gene3D" id="2.60.40.420">
    <property type="entry name" value="Cupredoxins - blue copper proteins"/>
    <property type="match status" value="3"/>
</dbReference>
<comment type="caution">
    <text evidence="9">The sequence shown here is derived from an EMBL/GenBank/DDBJ whole genome shotgun (WGS) entry which is preliminary data.</text>
</comment>
<name>A0AAJ0B467_9PEZI</name>
<keyword evidence="10" id="KW-1185">Reference proteome</keyword>
<dbReference type="InterPro" id="IPR008972">
    <property type="entry name" value="Cupredoxin"/>
</dbReference>
<dbReference type="PANTHER" id="PTHR11709:SF145">
    <property type="entry name" value="LCC1"/>
    <property type="match status" value="1"/>
</dbReference>
<dbReference type="GO" id="GO:0005507">
    <property type="term" value="F:copper ion binding"/>
    <property type="evidence" value="ECO:0007669"/>
    <property type="project" value="InterPro"/>
</dbReference>
<dbReference type="PROSITE" id="PS00079">
    <property type="entry name" value="MULTICOPPER_OXIDASE1"/>
    <property type="match status" value="1"/>
</dbReference>
<feature type="chain" id="PRO_5042541027" evidence="5">
    <location>
        <begin position="21"/>
        <end position="619"/>
    </location>
</feature>
<evidence type="ECO:0000256" key="5">
    <source>
        <dbReference type="SAM" id="SignalP"/>
    </source>
</evidence>
<protein>
    <submittedName>
        <fullName evidence="9">Laccase-2</fullName>
    </submittedName>
</protein>
<feature type="domain" description="Plastocyanin-like" evidence="7">
    <location>
        <begin position="473"/>
        <end position="584"/>
    </location>
</feature>
<dbReference type="Pfam" id="PF07731">
    <property type="entry name" value="Cu-oxidase_2"/>
    <property type="match status" value="1"/>
</dbReference>
<dbReference type="Proteomes" id="UP001239445">
    <property type="component" value="Unassembled WGS sequence"/>
</dbReference>